<keyword evidence="2" id="KW-0472">Membrane</keyword>
<reference evidence="3 4" key="1">
    <citation type="submission" date="2016-09" db="EMBL/GenBank/DDBJ databases">
        <title>Extensive genetic diversity and differential bi-allelic expression allows diatom success in the polar Southern Ocean.</title>
        <authorList>
            <consortium name="DOE Joint Genome Institute"/>
            <person name="Mock T."/>
            <person name="Otillar R.P."/>
            <person name="Strauss J."/>
            <person name="Dupont C."/>
            <person name="Frickenhaus S."/>
            <person name="Maumus F."/>
            <person name="Mcmullan M."/>
            <person name="Sanges R."/>
            <person name="Schmutz J."/>
            <person name="Toseland A."/>
            <person name="Valas R."/>
            <person name="Veluchamy A."/>
            <person name="Ward B.J."/>
            <person name="Allen A."/>
            <person name="Barry K."/>
            <person name="Falciatore A."/>
            <person name="Ferrante M."/>
            <person name="Fortunato A.E."/>
            <person name="Gloeckner G."/>
            <person name="Gruber A."/>
            <person name="Hipkin R."/>
            <person name="Janech M."/>
            <person name="Kroth P."/>
            <person name="Leese F."/>
            <person name="Lindquist E."/>
            <person name="Lyon B.R."/>
            <person name="Martin J."/>
            <person name="Mayer C."/>
            <person name="Parker M."/>
            <person name="Quesneville H."/>
            <person name="Raymond J."/>
            <person name="Uhlig C."/>
            <person name="Valentin K.U."/>
            <person name="Worden A.Z."/>
            <person name="Armbrust E.V."/>
            <person name="Bowler C."/>
            <person name="Green B."/>
            <person name="Moulton V."/>
            <person name="Van Oosterhout C."/>
            <person name="Grigoriev I."/>
        </authorList>
    </citation>
    <scope>NUCLEOTIDE SEQUENCE [LARGE SCALE GENOMIC DNA]</scope>
    <source>
        <strain evidence="3 4">CCMP1102</strain>
    </source>
</reference>
<gene>
    <name evidence="3" type="ORF">FRACYDRAFT_262438</name>
</gene>
<feature type="region of interest" description="Disordered" evidence="1">
    <location>
        <begin position="374"/>
        <end position="468"/>
    </location>
</feature>
<sequence>MCCYQCYCTTAQPSHRYFVDMLFCQAQESSQNNNNNNNNNNNDCYDDMYTSDENGDGKIDSEEYVEFSRRRLQSSLITMYYDDRDDDEYVQDELDLLLSSDYESFTQLPSVLQQNWFILACLCSRYQFNNNVDDDDNNNIDNGFCCVGDNAHLYVTTAADGGIETVTNDKELMYINLVCDFTQRAVDDVISNTITIEEPSSTPSIITNSPTTSSPTKSPTLSPTTSSPTKSPTLSPTSSSPTKSPTLSPTRNPQTIAPTPSPTPTSTGSRPSIEPTTIETNTTTMPTTIESNKTTMPTTTVMPTIAPTIFPVPSLLQPPSPSQSSSSPSSSTTLFELSIGIIVVIIAGGLLLIMILIQALVLITTRDYRRSRKYPADLDNDDANDNKEDDPETGLPLPSSKSSGKKKESTTNEEEDIGTVVTTPSTINTGLLTAEEEAGTPPHSTSSSSSIVQQSNLGQQQQQQNEINQQQVEVEVEMEMEMEVEMNDQQSDNNILVTNSIPYIPHADTNTSIISDDAKSTGCVSHESDAGWSEAYTSSVESVSDDDDEISFKSNHNDHDLSEGPVPAITATISTDEEGDNNNLGLSSIIATTAMDNTENTTPPDESITATTTTAIPKSRLDCWKINNNNVRSPEEFRAEVYALIERVIPEEIDQADDMIAQFTDREDELLQTLVAMGKRASAQHQLQQQE</sequence>
<evidence type="ECO:0000256" key="1">
    <source>
        <dbReference type="SAM" id="MobiDB-lite"/>
    </source>
</evidence>
<accession>A0A1E7F7W1</accession>
<dbReference type="KEGG" id="fcy:FRACYDRAFT_262438"/>
<dbReference type="OrthoDB" id="46094at2759"/>
<dbReference type="AlphaFoldDB" id="A0A1E7F7W1"/>
<evidence type="ECO:0000256" key="2">
    <source>
        <dbReference type="SAM" id="Phobius"/>
    </source>
</evidence>
<feature type="region of interest" description="Disordered" evidence="1">
    <location>
        <begin position="199"/>
        <end position="331"/>
    </location>
</feature>
<feature type="compositionally biased region" description="Acidic residues" evidence="1">
    <location>
        <begin position="378"/>
        <end position="392"/>
    </location>
</feature>
<keyword evidence="2" id="KW-1133">Transmembrane helix</keyword>
<evidence type="ECO:0000313" key="4">
    <source>
        <dbReference type="Proteomes" id="UP000095751"/>
    </source>
</evidence>
<dbReference type="Proteomes" id="UP000095751">
    <property type="component" value="Unassembled WGS sequence"/>
</dbReference>
<feature type="compositionally biased region" description="Low complexity" evidence="1">
    <location>
        <begin position="444"/>
        <end position="468"/>
    </location>
</feature>
<feature type="compositionally biased region" description="Low complexity" evidence="1">
    <location>
        <begin position="199"/>
        <end position="250"/>
    </location>
</feature>
<keyword evidence="4" id="KW-1185">Reference proteome</keyword>
<name>A0A1E7F7W1_9STRA</name>
<organism evidence="3 4">
    <name type="scientific">Fragilariopsis cylindrus CCMP1102</name>
    <dbReference type="NCBI Taxonomy" id="635003"/>
    <lineage>
        <taxon>Eukaryota</taxon>
        <taxon>Sar</taxon>
        <taxon>Stramenopiles</taxon>
        <taxon>Ochrophyta</taxon>
        <taxon>Bacillariophyta</taxon>
        <taxon>Bacillariophyceae</taxon>
        <taxon>Bacillariophycidae</taxon>
        <taxon>Bacillariales</taxon>
        <taxon>Bacillariaceae</taxon>
        <taxon>Fragilariopsis</taxon>
    </lineage>
</organism>
<feature type="compositionally biased region" description="Polar residues" evidence="1">
    <location>
        <begin position="420"/>
        <end position="431"/>
    </location>
</feature>
<dbReference type="InterPro" id="IPR053019">
    <property type="entry name" value="GATA_zinc_finger"/>
</dbReference>
<dbReference type="PANTHER" id="PTHR23353">
    <property type="entry name" value="RAB-GAP/TBC-RELATED"/>
    <property type="match status" value="1"/>
</dbReference>
<dbReference type="PROSITE" id="PS00018">
    <property type="entry name" value="EF_HAND_1"/>
    <property type="match status" value="1"/>
</dbReference>
<dbReference type="InterPro" id="IPR018247">
    <property type="entry name" value="EF_Hand_1_Ca_BS"/>
</dbReference>
<feature type="transmembrane region" description="Helical" evidence="2">
    <location>
        <begin position="337"/>
        <end position="363"/>
    </location>
</feature>
<evidence type="ECO:0008006" key="5">
    <source>
        <dbReference type="Google" id="ProtNLM"/>
    </source>
</evidence>
<feature type="compositionally biased region" description="Low complexity" evidence="1">
    <location>
        <begin position="264"/>
        <end position="315"/>
    </location>
</feature>
<dbReference type="InParanoid" id="A0A1E7F7W1"/>
<proteinExistence type="predicted"/>
<evidence type="ECO:0000313" key="3">
    <source>
        <dbReference type="EMBL" id="OEU13943.1"/>
    </source>
</evidence>
<keyword evidence="2" id="KW-0812">Transmembrane</keyword>
<dbReference type="EMBL" id="KV784361">
    <property type="protein sequence ID" value="OEU13943.1"/>
    <property type="molecule type" value="Genomic_DNA"/>
</dbReference>
<protein>
    <recommendedName>
        <fullName evidence="5">EF-hand domain-containing protein</fullName>
    </recommendedName>
</protein>
<feature type="compositionally biased region" description="Low complexity" evidence="1">
    <location>
        <begin position="322"/>
        <end position="331"/>
    </location>
</feature>